<dbReference type="Pfam" id="PF07603">
    <property type="entry name" value="Lcl_C"/>
    <property type="match status" value="1"/>
</dbReference>
<reference evidence="3 4" key="1">
    <citation type="submission" date="2022-09" db="EMBL/GenBank/DDBJ databases">
        <authorList>
            <person name="Kop L."/>
        </authorList>
    </citation>
    <scope>NUCLEOTIDE SEQUENCE [LARGE SCALE GENOMIC DNA]</scope>
    <source>
        <strain evidence="3 4">347</strain>
    </source>
</reference>
<dbReference type="Proteomes" id="UP001157733">
    <property type="component" value="Chromosome"/>
</dbReference>
<evidence type="ECO:0000313" key="4">
    <source>
        <dbReference type="Proteomes" id="UP001157733"/>
    </source>
</evidence>
<proteinExistence type="predicted"/>
<feature type="domain" description="Lcl C-terminal" evidence="2">
    <location>
        <begin position="6"/>
        <end position="132"/>
    </location>
</feature>
<feature type="compositionally biased region" description="Polar residues" evidence="1">
    <location>
        <begin position="142"/>
        <end position="152"/>
    </location>
</feature>
<dbReference type="InterPro" id="IPR011460">
    <property type="entry name" value="Lcl_C"/>
</dbReference>
<protein>
    <recommendedName>
        <fullName evidence="2">Lcl C-terminal domain-containing protein</fullName>
    </recommendedName>
</protein>
<evidence type="ECO:0000313" key="3">
    <source>
        <dbReference type="EMBL" id="CAI2718156.1"/>
    </source>
</evidence>
<keyword evidence="4" id="KW-1185">Reference proteome</keyword>
<accession>A0ABN8W491</accession>
<feature type="region of interest" description="Disordered" evidence="1">
    <location>
        <begin position="131"/>
        <end position="152"/>
    </location>
</feature>
<dbReference type="EMBL" id="OX336137">
    <property type="protein sequence ID" value="CAI2718156.1"/>
    <property type="molecule type" value="Genomic_DNA"/>
</dbReference>
<name>A0ABN8W491_9BACT</name>
<gene>
    <name evidence="3" type="ORF">NSPWAT_1297</name>
</gene>
<evidence type="ECO:0000256" key="1">
    <source>
        <dbReference type="SAM" id="MobiDB-lite"/>
    </source>
</evidence>
<organism evidence="3 4">
    <name type="scientific">Nitrospina watsonii</name>
    <dbReference type="NCBI Taxonomy" id="1323948"/>
    <lineage>
        <taxon>Bacteria</taxon>
        <taxon>Pseudomonadati</taxon>
        <taxon>Nitrospinota/Tectimicrobiota group</taxon>
        <taxon>Nitrospinota</taxon>
        <taxon>Nitrospinia</taxon>
        <taxon>Nitrospinales</taxon>
        <taxon>Nitrospinaceae</taxon>
        <taxon>Nitrospina</taxon>
    </lineage>
</organism>
<sequence length="152" mass="18012">MDNGDGTVTDTKYKLMWLKEDYYQRKGKWCSWKGANKYVELMNEKKFAGYTDWRLPKSQDCRNLYDHESKNYDFNDDIVHIDYAFPEGCGFTYWCQEESGHNAMAYNFYSDRGYQIRKTSKEDSFMSCRPVRSTGKAKASKRVSTTGRTRRE</sequence>
<evidence type="ECO:0000259" key="2">
    <source>
        <dbReference type="Pfam" id="PF07603"/>
    </source>
</evidence>